<dbReference type="Proteomes" id="UP000188613">
    <property type="component" value="Unassembled WGS sequence"/>
</dbReference>
<reference evidence="6 7" key="1">
    <citation type="submission" date="2016-12" db="EMBL/GenBank/DDBJ databases">
        <title>Domibacillus sp. SAB 38T whole genome sequencing.</title>
        <authorList>
            <person name="Verma A."/>
            <person name="Ojha A.K."/>
            <person name="Krishnamurthi S."/>
        </authorList>
    </citation>
    <scope>NUCLEOTIDE SEQUENCE [LARGE SCALE GENOMIC DNA]</scope>
    <source>
        <strain evidence="6 7">SAB 38</strain>
    </source>
</reference>
<dbReference type="InterPro" id="IPR037171">
    <property type="entry name" value="NagB/RpiA_transferase-like"/>
</dbReference>
<evidence type="ECO:0000256" key="1">
    <source>
        <dbReference type="ARBA" id="ARBA00010638"/>
    </source>
</evidence>
<evidence type="ECO:0000256" key="4">
    <source>
        <dbReference type="PIRSR" id="PIRSR006806-1"/>
    </source>
</evidence>
<dbReference type="GO" id="GO:0046872">
    <property type="term" value="F:metal ion binding"/>
    <property type="evidence" value="ECO:0007669"/>
    <property type="project" value="UniProtKB-KW"/>
</dbReference>
<dbReference type="EC" id="6.3.3.2" evidence="5"/>
<dbReference type="EMBL" id="MSFI01000009">
    <property type="protein sequence ID" value="OMP67678.1"/>
    <property type="molecule type" value="Genomic_DNA"/>
</dbReference>
<dbReference type="RefSeq" id="WP_076764811.1">
    <property type="nucleotide sequence ID" value="NZ_MSFI01000009.1"/>
</dbReference>
<evidence type="ECO:0000313" key="6">
    <source>
        <dbReference type="EMBL" id="OMP67678.1"/>
    </source>
</evidence>
<keyword evidence="5" id="KW-0460">Magnesium</keyword>
<dbReference type="PIRSF" id="PIRSF006806">
    <property type="entry name" value="FTHF_cligase"/>
    <property type="match status" value="1"/>
</dbReference>
<dbReference type="GO" id="GO:0005524">
    <property type="term" value="F:ATP binding"/>
    <property type="evidence" value="ECO:0007669"/>
    <property type="project" value="UniProtKB-KW"/>
</dbReference>
<protein>
    <recommendedName>
        <fullName evidence="5">5-formyltetrahydrofolate cyclo-ligase</fullName>
        <ecNumber evidence="5">6.3.3.2</ecNumber>
    </recommendedName>
</protein>
<dbReference type="GO" id="GO:0035999">
    <property type="term" value="P:tetrahydrofolate interconversion"/>
    <property type="evidence" value="ECO:0007669"/>
    <property type="project" value="TreeGrafter"/>
</dbReference>
<dbReference type="AlphaFoldDB" id="A0A1V2A9K5"/>
<keyword evidence="2 4" id="KW-0547">Nucleotide-binding</keyword>
<evidence type="ECO:0000256" key="2">
    <source>
        <dbReference type="ARBA" id="ARBA00022741"/>
    </source>
</evidence>
<sequence length="188" mass="21502">MNKKQMRIEIKAQLSALEKPEYEQRCYLIAQRLYTLSEWKAADTIAITVSAPFEVDTWAIIRQAWMSEKKVCVPKCLPETKEMKFYMLSDFLELEKVYAGLYEPSPCKTKLVPCDKIDLVVVPGLLFNKKGYRIGFGGGYYDRFLAGYKGDTVSLACSFQLRDTVPIELHDFPVQKIVTDSCIINCSN</sequence>
<organism evidence="6 7">
    <name type="scientific">Domibacillus epiphyticus</name>
    <dbReference type="NCBI Taxonomy" id="1714355"/>
    <lineage>
        <taxon>Bacteria</taxon>
        <taxon>Bacillati</taxon>
        <taxon>Bacillota</taxon>
        <taxon>Bacilli</taxon>
        <taxon>Bacillales</taxon>
        <taxon>Bacillaceae</taxon>
        <taxon>Domibacillus</taxon>
    </lineage>
</organism>
<dbReference type="PANTHER" id="PTHR23407:SF1">
    <property type="entry name" value="5-FORMYLTETRAHYDROFOLATE CYCLO-LIGASE"/>
    <property type="match status" value="1"/>
</dbReference>
<dbReference type="OrthoDB" id="9801938at2"/>
<dbReference type="GO" id="GO:0009396">
    <property type="term" value="P:folic acid-containing compound biosynthetic process"/>
    <property type="evidence" value="ECO:0007669"/>
    <property type="project" value="TreeGrafter"/>
</dbReference>
<comment type="caution">
    <text evidence="6">The sequence shown here is derived from an EMBL/GenBank/DDBJ whole genome shotgun (WGS) entry which is preliminary data.</text>
</comment>
<proteinExistence type="inferred from homology"/>
<feature type="binding site" evidence="4">
    <location>
        <position position="49"/>
    </location>
    <ligand>
        <name>substrate</name>
    </ligand>
</feature>
<dbReference type="Gene3D" id="3.40.50.10420">
    <property type="entry name" value="NagB/RpiA/CoA transferase-like"/>
    <property type="match status" value="1"/>
</dbReference>
<dbReference type="Pfam" id="PF01812">
    <property type="entry name" value="5-FTHF_cyc-lig"/>
    <property type="match status" value="1"/>
</dbReference>
<dbReference type="PANTHER" id="PTHR23407">
    <property type="entry name" value="ATPASE INHIBITOR/5-FORMYLTETRAHYDROFOLATE CYCLO-LIGASE"/>
    <property type="match status" value="1"/>
</dbReference>
<feature type="binding site" evidence="4">
    <location>
        <begin position="3"/>
        <end position="7"/>
    </location>
    <ligand>
        <name>ATP</name>
        <dbReference type="ChEBI" id="CHEBI:30616"/>
    </ligand>
</feature>
<accession>A0A1V2A9K5</accession>
<feature type="binding site" evidence="4">
    <location>
        <position position="54"/>
    </location>
    <ligand>
        <name>substrate</name>
    </ligand>
</feature>
<evidence type="ECO:0000256" key="5">
    <source>
        <dbReference type="RuleBase" id="RU361279"/>
    </source>
</evidence>
<keyword evidence="5" id="KW-0479">Metal-binding</keyword>
<keyword evidence="3 4" id="KW-0067">ATP-binding</keyword>
<dbReference type="NCBIfam" id="TIGR02727">
    <property type="entry name" value="MTHFS_bact"/>
    <property type="match status" value="1"/>
</dbReference>
<dbReference type="GO" id="GO:0030272">
    <property type="term" value="F:5-formyltetrahydrofolate cyclo-ligase activity"/>
    <property type="evidence" value="ECO:0007669"/>
    <property type="project" value="UniProtKB-EC"/>
</dbReference>
<gene>
    <name evidence="6" type="ORF">BTO28_06975</name>
</gene>
<comment type="catalytic activity">
    <reaction evidence="5">
        <text>(6S)-5-formyl-5,6,7,8-tetrahydrofolate + ATP = (6R)-5,10-methenyltetrahydrofolate + ADP + phosphate</text>
        <dbReference type="Rhea" id="RHEA:10488"/>
        <dbReference type="ChEBI" id="CHEBI:30616"/>
        <dbReference type="ChEBI" id="CHEBI:43474"/>
        <dbReference type="ChEBI" id="CHEBI:57455"/>
        <dbReference type="ChEBI" id="CHEBI:57457"/>
        <dbReference type="ChEBI" id="CHEBI:456216"/>
        <dbReference type="EC" id="6.3.3.2"/>
    </reaction>
</comment>
<name>A0A1V2A9K5_9BACI</name>
<evidence type="ECO:0000313" key="7">
    <source>
        <dbReference type="Proteomes" id="UP000188613"/>
    </source>
</evidence>
<dbReference type="SUPFAM" id="SSF100950">
    <property type="entry name" value="NagB/RpiA/CoA transferase-like"/>
    <property type="match status" value="1"/>
</dbReference>
<comment type="cofactor">
    <cofactor evidence="5">
        <name>Mg(2+)</name>
        <dbReference type="ChEBI" id="CHEBI:18420"/>
    </cofactor>
</comment>
<comment type="similarity">
    <text evidence="1 5">Belongs to the 5-formyltetrahydrofolate cyclo-ligase family.</text>
</comment>
<dbReference type="InterPro" id="IPR002698">
    <property type="entry name" value="FTHF_cligase"/>
</dbReference>
<evidence type="ECO:0000256" key="3">
    <source>
        <dbReference type="ARBA" id="ARBA00022840"/>
    </source>
</evidence>
<keyword evidence="6" id="KW-0436">Ligase</keyword>
<feature type="binding site" evidence="4">
    <location>
        <begin position="133"/>
        <end position="141"/>
    </location>
    <ligand>
        <name>ATP</name>
        <dbReference type="ChEBI" id="CHEBI:30616"/>
    </ligand>
</feature>
<keyword evidence="7" id="KW-1185">Reference proteome</keyword>
<dbReference type="InterPro" id="IPR024185">
    <property type="entry name" value="FTHF_cligase-like_sf"/>
</dbReference>
<dbReference type="STRING" id="1714355.BTO28_06975"/>